<evidence type="ECO:0000313" key="2">
    <source>
        <dbReference type="EMBL" id="CAB9517747.1"/>
    </source>
</evidence>
<evidence type="ECO:0000313" key="3">
    <source>
        <dbReference type="Proteomes" id="UP001153069"/>
    </source>
</evidence>
<dbReference type="GO" id="GO:0005634">
    <property type="term" value="C:nucleus"/>
    <property type="evidence" value="ECO:0007669"/>
    <property type="project" value="UniProtKB-ARBA"/>
</dbReference>
<feature type="region of interest" description="Disordered" evidence="1">
    <location>
        <begin position="1"/>
        <end position="23"/>
    </location>
</feature>
<reference evidence="2" key="1">
    <citation type="submission" date="2020-06" db="EMBL/GenBank/DDBJ databases">
        <authorList>
            <consortium name="Plant Systems Biology data submission"/>
        </authorList>
    </citation>
    <scope>NUCLEOTIDE SEQUENCE</scope>
    <source>
        <strain evidence="2">D6</strain>
    </source>
</reference>
<dbReference type="AlphaFoldDB" id="A0A9N8EAC0"/>
<sequence length="492" mass="54665">MSTDESIEQADGTDDGVPSNNDNRAIMVFTRALVRHLSTPSGRLEPTYVGVKRIRPSSRMVKQALDQEKRKETTTQKVSTLVFKVMGEDGQERRMTKQEKKAKKLEIAQQKKLEKEQRRIEKEKNEPPPRKKKRKRRGEKTGPVLAKKPKEEDGQNNNTDSSSANGDSKANNTSAGDTAADNSNQDVKQMDDSNFNNDEIKALSQVGISPPKLSLMEQELADLRGERQGVPPVILSPSLAHVALRTPGFLPGNNIPPKSNVSYVIDDELAQEWATAIQESMLPALEVRGREEMRSMAYAIIPQVWSRMRPDSLMRAPGDQPNNNETKSNSQTVETTTSSHEKNETRQESWGLVPIRPPSGSTFDSDLAAVTEVLYRSSPLYLSCGAKFGCDLLLYDGPRQERHAFGGLRLVVHDDKNATAPFPIPSAYAIAGYVRTLNTAGKLALMALVRRDDTQEDATTFRVALVDLKLQRVDGTKLKGTDERLEKLNRSS</sequence>
<dbReference type="Proteomes" id="UP001153069">
    <property type="component" value="Unassembled WGS sequence"/>
</dbReference>
<dbReference type="GO" id="GO:0006388">
    <property type="term" value="P:tRNA splicing, via endonucleolytic cleavage and ligation"/>
    <property type="evidence" value="ECO:0007669"/>
    <property type="project" value="InterPro"/>
</dbReference>
<feature type="compositionally biased region" description="Basic and acidic residues" evidence="1">
    <location>
        <begin position="89"/>
        <end position="129"/>
    </location>
</feature>
<feature type="region of interest" description="Disordered" evidence="1">
    <location>
        <begin position="89"/>
        <end position="193"/>
    </location>
</feature>
<gene>
    <name evidence="2" type="ORF">SEMRO_878_G214710.1</name>
</gene>
<accession>A0A9N8EAC0</accession>
<dbReference type="OrthoDB" id="48041at2759"/>
<feature type="region of interest" description="Disordered" evidence="1">
    <location>
        <begin position="311"/>
        <end position="355"/>
    </location>
</feature>
<name>A0A9N8EAC0_9STRA</name>
<dbReference type="EMBL" id="CAICTM010000877">
    <property type="protein sequence ID" value="CAB9517747.1"/>
    <property type="molecule type" value="Genomic_DNA"/>
</dbReference>
<dbReference type="GO" id="GO:0003676">
    <property type="term" value="F:nucleic acid binding"/>
    <property type="evidence" value="ECO:0007669"/>
    <property type="project" value="InterPro"/>
</dbReference>
<feature type="compositionally biased region" description="Acidic residues" evidence="1">
    <location>
        <begin position="1"/>
        <end position="14"/>
    </location>
</feature>
<feature type="compositionally biased region" description="Polar residues" evidence="1">
    <location>
        <begin position="320"/>
        <end position="338"/>
    </location>
</feature>
<protein>
    <submittedName>
        <fullName evidence="2">Uncharacterized protein</fullName>
    </submittedName>
</protein>
<comment type="caution">
    <text evidence="2">The sequence shown here is derived from an EMBL/GenBank/DDBJ whole genome shotgun (WGS) entry which is preliminary data.</text>
</comment>
<keyword evidence="3" id="KW-1185">Reference proteome</keyword>
<feature type="compositionally biased region" description="Polar residues" evidence="1">
    <location>
        <begin position="155"/>
        <end position="193"/>
    </location>
</feature>
<dbReference type="Gene3D" id="3.40.1350.10">
    <property type="match status" value="1"/>
</dbReference>
<dbReference type="SUPFAM" id="SSF53032">
    <property type="entry name" value="tRNA-intron endonuclease catalytic domain-like"/>
    <property type="match status" value="1"/>
</dbReference>
<evidence type="ECO:0000256" key="1">
    <source>
        <dbReference type="SAM" id="MobiDB-lite"/>
    </source>
</evidence>
<dbReference type="InterPro" id="IPR036167">
    <property type="entry name" value="tRNA_intron_Endo_cat-like_sf"/>
</dbReference>
<organism evidence="2 3">
    <name type="scientific">Seminavis robusta</name>
    <dbReference type="NCBI Taxonomy" id="568900"/>
    <lineage>
        <taxon>Eukaryota</taxon>
        <taxon>Sar</taxon>
        <taxon>Stramenopiles</taxon>
        <taxon>Ochrophyta</taxon>
        <taxon>Bacillariophyta</taxon>
        <taxon>Bacillariophyceae</taxon>
        <taxon>Bacillariophycidae</taxon>
        <taxon>Naviculales</taxon>
        <taxon>Naviculaceae</taxon>
        <taxon>Seminavis</taxon>
    </lineage>
</organism>
<proteinExistence type="predicted"/>
<dbReference type="InterPro" id="IPR011856">
    <property type="entry name" value="tRNA_endonuc-like_dom_sf"/>
</dbReference>